<protein>
    <recommendedName>
        <fullName evidence="4">Rod binding protein</fullName>
    </recommendedName>
</protein>
<accession>A0ABT3Q0F7</accession>
<evidence type="ECO:0000256" key="1">
    <source>
        <dbReference type="SAM" id="MobiDB-lite"/>
    </source>
</evidence>
<evidence type="ECO:0008006" key="4">
    <source>
        <dbReference type="Google" id="ProtNLM"/>
    </source>
</evidence>
<proteinExistence type="predicted"/>
<name>A0ABT3Q0F7_9BACT</name>
<evidence type="ECO:0000313" key="2">
    <source>
        <dbReference type="EMBL" id="MCW9713595.1"/>
    </source>
</evidence>
<evidence type="ECO:0000313" key="3">
    <source>
        <dbReference type="Proteomes" id="UP001207337"/>
    </source>
</evidence>
<feature type="region of interest" description="Disordered" evidence="1">
    <location>
        <begin position="1"/>
        <end position="22"/>
    </location>
</feature>
<dbReference type="EMBL" id="JAJNDC010000003">
    <property type="protein sequence ID" value="MCW9713595.1"/>
    <property type="molecule type" value="Genomic_DNA"/>
</dbReference>
<dbReference type="Proteomes" id="UP001207337">
    <property type="component" value="Unassembled WGS sequence"/>
</dbReference>
<reference evidence="2 3" key="1">
    <citation type="submission" date="2021-11" db="EMBL/GenBank/DDBJ databases">
        <title>Aliifidinibius sp. nov., a new bacterium isolated from saline soil.</title>
        <authorList>
            <person name="Galisteo C."/>
            <person name="De La Haba R."/>
            <person name="Sanchez-Porro C."/>
            <person name="Ventosa A."/>
        </authorList>
    </citation>
    <scope>NUCLEOTIDE SEQUENCE [LARGE SCALE GENOMIC DNA]</scope>
    <source>
        <strain evidence="2 3">KACC 190600</strain>
    </source>
</reference>
<gene>
    <name evidence="2" type="ORF">LQ318_11855</name>
</gene>
<dbReference type="RefSeq" id="WP_265790406.1">
    <property type="nucleotide sequence ID" value="NZ_BAABRS010000003.1"/>
</dbReference>
<comment type="caution">
    <text evidence="2">The sequence shown here is derived from an EMBL/GenBank/DDBJ whole genome shotgun (WGS) entry which is preliminary data.</text>
</comment>
<organism evidence="2 3">
    <name type="scientific">Fodinibius salicampi</name>
    <dbReference type="NCBI Taxonomy" id="1920655"/>
    <lineage>
        <taxon>Bacteria</taxon>
        <taxon>Pseudomonadati</taxon>
        <taxon>Balneolota</taxon>
        <taxon>Balneolia</taxon>
        <taxon>Balneolales</taxon>
        <taxon>Balneolaceae</taxon>
        <taxon>Fodinibius</taxon>
    </lineage>
</organism>
<keyword evidence="3" id="KW-1185">Reference proteome</keyword>
<sequence>MEINSAMNALQGEISKSRSDEIKKEEIATDFEEIFARKLVSELTKDSFKMGDNNGVLGQSNNLYRRHITETIANEIAKQGKLGMADMINEHWKKRTSF</sequence>